<comment type="caution">
    <text evidence="5">The sequence shown here is derived from an EMBL/GenBank/DDBJ whole genome shotgun (WGS) entry which is preliminary data.</text>
</comment>
<dbReference type="Proteomes" id="UP001247805">
    <property type="component" value="Unassembled WGS sequence"/>
</dbReference>
<keyword evidence="2" id="KW-0731">Sigma factor</keyword>
<dbReference type="InterPro" id="IPR007627">
    <property type="entry name" value="RNA_pol_sigma70_r2"/>
</dbReference>
<dbReference type="NCBIfam" id="TIGR02937">
    <property type="entry name" value="sigma70-ECF"/>
    <property type="match status" value="1"/>
</dbReference>
<proteinExistence type="predicted"/>
<evidence type="ECO:0000259" key="4">
    <source>
        <dbReference type="Pfam" id="PF04542"/>
    </source>
</evidence>
<dbReference type="Pfam" id="PF04542">
    <property type="entry name" value="Sigma70_r2"/>
    <property type="match status" value="1"/>
</dbReference>
<dbReference type="Gene3D" id="1.10.1740.10">
    <property type="match status" value="1"/>
</dbReference>
<dbReference type="InterPro" id="IPR039425">
    <property type="entry name" value="RNA_pol_sigma-70-like"/>
</dbReference>
<sequence length="193" mass="23033">MSSEQKNQLSEKPSSELDNAEEFERLFDANKNRLYRYVYASVWDNSAADDIFQETSLTLWNEFSKFEPGSNFSKWATCIAFNRIRAFKRKQNKYQLGLDDDLLQEFSNNLSVFEENTVAQETRWRHLEHCYTLLSPPMQKIYHYFYKQNLVAQDIAQKSGRFIYAIRKAIHKLRKNYSIVLSKKLVEMRNEQK</sequence>
<dbReference type="SUPFAM" id="SSF88946">
    <property type="entry name" value="Sigma2 domain of RNA polymerase sigma factors"/>
    <property type="match status" value="1"/>
</dbReference>
<keyword evidence="1" id="KW-0805">Transcription regulation</keyword>
<organism evidence="5 6">
    <name type="scientific">Paraglaciecola aquimarina</name>
    <dbReference type="NCBI Taxonomy" id="1235557"/>
    <lineage>
        <taxon>Bacteria</taxon>
        <taxon>Pseudomonadati</taxon>
        <taxon>Pseudomonadota</taxon>
        <taxon>Gammaproteobacteria</taxon>
        <taxon>Alteromonadales</taxon>
        <taxon>Alteromonadaceae</taxon>
        <taxon>Paraglaciecola</taxon>
    </lineage>
</organism>
<accession>A0ABU3SRC5</accession>
<evidence type="ECO:0000313" key="6">
    <source>
        <dbReference type="Proteomes" id="UP001247805"/>
    </source>
</evidence>
<dbReference type="EMBL" id="JAWDIO010000001">
    <property type="protein sequence ID" value="MDU0352553.1"/>
    <property type="molecule type" value="Genomic_DNA"/>
</dbReference>
<reference evidence="5 6" key="1">
    <citation type="submission" date="2023-10" db="EMBL/GenBank/DDBJ databases">
        <title>Glaciecola aquimarina strain GGW-M5 nov., isolated from a coastal seawater.</title>
        <authorList>
            <person name="Bayburt H."/>
            <person name="Kim J.M."/>
            <person name="Choi B.J."/>
            <person name="Jeon C.O."/>
        </authorList>
    </citation>
    <scope>NUCLEOTIDE SEQUENCE [LARGE SCALE GENOMIC DNA]</scope>
    <source>
        <strain evidence="5 6">KCTC 32108</strain>
    </source>
</reference>
<evidence type="ECO:0000256" key="2">
    <source>
        <dbReference type="ARBA" id="ARBA00023082"/>
    </source>
</evidence>
<protein>
    <submittedName>
        <fullName evidence="5">Sigma-70 family RNA polymerase sigma factor</fullName>
    </submittedName>
</protein>
<dbReference type="RefSeq" id="WP_316024267.1">
    <property type="nucleotide sequence ID" value="NZ_JAWDIO010000001.1"/>
</dbReference>
<gene>
    <name evidence="5" type="ORF">RS130_00305</name>
</gene>
<dbReference type="InterPro" id="IPR014284">
    <property type="entry name" value="RNA_pol_sigma-70_dom"/>
</dbReference>
<evidence type="ECO:0000256" key="1">
    <source>
        <dbReference type="ARBA" id="ARBA00023015"/>
    </source>
</evidence>
<keyword evidence="3" id="KW-0804">Transcription</keyword>
<evidence type="ECO:0000256" key="3">
    <source>
        <dbReference type="ARBA" id="ARBA00023163"/>
    </source>
</evidence>
<dbReference type="PANTHER" id="PTHR43133">
    <property type="entry name" value="RNA POLYMERASE ECF-TYPE SIGMA FACTO"/>
    <property type="match status" value="1"/>
</dbReference>
<dbReference type="PANTHER" id="PTHR43133:SF51">
    <property type="entry name" value="RNA POLYMERASE SIGMA FACTOR"/>
    <property type="match status" value="1"/>
</dbReference>
<name>A0ABU3SRC5_9ALTE</name>
<keyword evidence="6" id="KW-1185">Reference proteome</keyword>
<dbReference type="InterPro" id="IPR013325">
    <property type="entry name" value="RNA_pol_sigma_r2"/>
</dbReference>
<evidence type="ECO:0000313" key="5">
    <source>
        <dbReference type="EMBL" id="MDU0352553.1"/>
    </source>
</evidence>
<feature type="domain" description="RNA polymerase sigma-70 region 2" evidence="4">
    <location>
        <begin position="26"/>
        <end position="93"/>
    </location>
</feature>